<accession>A0A8C8A8X8</accession>
<feature type="signal peptide" evidence="1">
    <location>
        <begin position="1"/>
        <end position="27"/>
    </location>
</feature>
<evidence type="ECO:0000256" key="1">
    <source>
        <dbReference type="SAM" id="SignalP"/>
    </source>
</evidence>
<keyword evidence="1" id="KW-0732">Signal</keyword>
<evidence type="ECO:0000313" key="2">
    <source>
        <dbReference type="Ensembl" id="ENSOSUP00000002864.1"/>
    </source>
</evidence>
<dbReference type="Proteomes" id="UP000694552">
    <property type="component" value="Unplaced"/>
</dbReference>
<dbReference type="Ensembl" id="ENSOSUT00000002938.1">
    <property type="protein sequence ID" value="ENSOSUP00000002864.1"/>
    <property type="gene ID" value="ENSOSUG00000002020.1"/>
</dbReference>
<protein>
    <submittedName>
        <fullName evidence="2">Uncharacterized protein</fullName>
    </submittedName>
</protein>
<name>A0A8C8A8X8_9STRI</name>
<dbReference type="AlphaFoldDB" id="A0A8C8A8X8"/>
<evidence type="ECO:0000313" key="3">
    <source>
        <dbReference type="Proteomes" id="UP000694552"/>
    </source>
</evidence>
<organism evidence="2 3">
    <name type="scientific">Otus sunia</name>
    <name type="common">Oriental scops-owl</name>
    <dbReference type="NCBI Taxonomy" id="257818"/>
    <lineage>
        <taxon>Eukaryota</taxon>
        <taxon>Metazoa</taxon>
        <taxon>Chordata</taxon>
        <taxon>Craniata</taxon>
        <taxon>Vertebrata</taxon>
        <taxon>Euteleostomi</taxon>
        <taxon>Archelosauria</taxon>
        <taxon>Archosauria</taxon>
        <taxon>Dinosauria</taxon>
        <taxon>Saurischia</taxon>
        <taxon>Theropoda</taxon>
        <taxon>Coelurosauria</taxon>
        <taxon>Aves</taxon>
        <taxon>Neognathae</taxon>
        <taxon>Neoaves</taxon>
        <taxon>Telluraves</taxon>
        <taxon>Strigiformes</taxon>
        <taxon>Strigidae</taxon>
        <taxon>Otus</taxon>
    </lineage>
</organism>
<keyword evidence="3" id="KW-1185">Reference proteome</keyword>
<reference evidence="2" key="2">
    <citation type="submission" date="2025-09" db="UniProtKB">
        <authorList>
            <consortium name="Ensembl"/>
        </authorList>
    </citation>
    <scope>IDENTIFICATION</scope>
</reference>
<feature type="chain" id="PRO_5034018532" evidence="1">
    <location>
        <begin position="28"/>
        <end position="88"/>
    </location>
</feature>
<reference evidence="2" key="1">
    <citation type="submission" date="2025-08" db="UniProtKB">
        <authorList>
            <consortium name="Ensembl"/>
        </authorList>
    </citation>
    <scope>IDENTIFICATION</scope>
</reference>
<sequence length="88" mass="9667">FPLCVGVAGLVWAFADVLSLFCRGASGKPLGKEKPEMCLGLSLLKATPVNFSIFIFLKRGHKQHCANLSKVEISTSYIYLLSLFICEE</sequence>
<proteinExistence type="predicted"/>